<evidence type="ECO:0000313" key="5">
    <source>
        <dbReference type="EMBL" id="MEF3364943.1"/>
    </source>
</evidence>
<evidence type="ECO:0000256" key="1">
    <source>
        <dbReference type="ARBA" id="ARBA00006464"/>
    </source>
</evidence>
<feature type="transmembrane region" description="Helical" evidence="3">
    <location>
        <begin position="119"/>
        <end position="139"/>
    </location>
</feature>
<keyword evidence="3" id="KW-0472">Membrane</keyword>
<comment type="similarity">
    <text evidence="1">Belongs to the bacterial sugar transferase family.</text>
</comment>
<dbReference type="GO" id="GO:0016740">
    <property type="term" value="F:transferase activity"/>
    <property type="evidence" value="ECO:0007669"/>
    <property type="project" value="UniProtKB-KW"/>
</dbReference>
<accession>A0ABU7XEF4</accession>
<evidence type="ECO:0000259" key="4">
    <source>
        <dbReference type="Pfam" id="PF02397"/>
    </source>
</evidence>
<dbReference type="RefSeq" id="WP_332079823.1">
    <property type="nucleotide sequence ID" value="NZ_JAZHYN010000001.1"/>
</dbReference>
<dbReference type="PANTHER" id="PTHR30576:SF8">
    <property type="entry name" value="UNDECAPRENYL-PHOSPHATE GALACTOSE PHOSPHOTRANSFERASE"/>
    <property type="match status" value="1"/>
</dbReference>
<dbReference type="Proteomes" id="UP001350748">
    <property type="component" value="Unassembled WGS sequence"/>
</dbReference>
<keyword evidence="3" id="KW-1133">Transmembrane helix</keyword>
<dbReference type="Gene3D" id="3.40.50.720">
    <property type="entry name" value="NAD(P)-binding Rossmann-like Domain"/>
    <property type="match status" value="1"/>
</dbReference>
<dbReference type="EMBL" id="JAZHYN010000001">
    <property type="protein sequence ID" value="MEF3364943.1"/>
    <property type="molecule type" value="Genomic_DNA"/>
</dbReference>
<organism evidence="5 6">
    <name type="scientific">Methylocystis borbori</name>
    <dbReference type="NCBI Taxonomy" id="3118750"/>
    <lineage>
        <taxon>Bacteria</taxon>
        <taxon>Pseudomonadati</taxon>
        <taxon>Pseudomonadota</taxon>
        <taxon>Alphaproteobacteria</taxon>
        <taxon>Hyphomicrobiales</taxon>
        <taxon>Methylocystaceae</taxon>
        <taxon>Methylocystis</taxon>
    </lineage>
</organism>
<feature type="transmembrane region" description="Helical" evidence="3">
    <location>
        <begin position="301"/>
        <end position="323"/>
    </location>
</feature>
<reference evidence="5 6" key="1">
    <citation type="submission" date="2024-02" db="EMBL/GenBank/DDBJ databases">
        <authorList>
            <person name="Grouzdev D."/>
        </authorList>
    </citation>
    <scope>NUCLEOTIDE SEQUENCE [LARGE SCALE GENOMIC DNA]</scope>
    <source>
        <strain evidence="5 6">9N</strain>
    </source>
</reference>
<keyword evidence="6" id="KW-1185">Reference proteome</keyword>
<name>A0ABU7XEF4_9HYPH</name>
<protein>
    <submittedName>
        <fullName evidence="5">Sugar transferase</fullName>
    </submittedName>
</protein>
<proteinExistence type="inferred from homology"/>
<feature type="transmembrane region" description="Helical" evidence="3">
    <location>
        <begin position="52"/>
        <end position="74"/>
    </location>
</feature>
<dbReference type="InterPro" id="IPR003362">
    <property type="entry name" value="Bact_transf"/>
</dbReference>
<keyword evidence="5" id="KW-0808">Transferase</keyword>
<dbReference type="PANTHER" id="PTHR30576">
    <property type="entry name" value="COLANIC BIOSYNTHESIS UDP-GLUCOSE LIPID CARRIER TRANSFERASE"/>
    <property type="match status" value="1"/>
</dbReference>
<feature type="domain" description="Bacterial sugar transferase" evidence="4">
    <location>
        <begin position="296"/>
        <end position="465"/>
    </location>
</feature>
<evidence type="ECO:0000256" key="3">
    <source>
        <dbReference type="SAM" id="Phobius"/>
    </source>
</evidence>
<evidence type="ECO:0000256" key="2">
    <source>
        <dbReference type="ARBA" id="ARBA00023169"/>
    </source>
</evidence>
<feature type="transmembrane region" description="Helical" evidence="3">
    <location>
        <begin position="86"/>
        <end position="107"/>
    </location>
</feature>
<keyword evidence="3" id="KW-0812">Transmembrane</keyword>
<comment type="caution">
    <text evidence="5">The sequence shown here is derived from an EMBL/GenBank/DDBJ whole genome shotgun (WGS) entry which is preliminary data.</text>
</comment>
<gene>
    <name evidence="5" type="ORF">V3H18_00175</name>
</gene>
<evidence type="ECO:0000313" key="6">
    <source>
        <dbReference type="Proteomes" id="UP001350748"/>
    </source>
</evidence>
<dbReference type="Pfam" id="PF02397">
    <property type="entry name" value="Bac_transf"/>
    <property type="match status" value="1"/>
</dbReference>
<sequence>MLRLHTPTSKSRFRAKLAVSDVLWVALAPIIALALRDPGLLDPSGFPQRLPATYIYVLATILCAIPALLLFRVSDGLSHFFSVQDALAVCAAVAAATASSSMILFIFTRLEGVPRSTPLVYGLVLGAGLMIDRAAARAFHRKPWKWRRPKGEAAATQKLRRVIIIGADRFAALTIKLLDQQRVRTTQAIAALDPRPSFVGRSICGVKIVGVLSDLEKVLEEYAVHGVEVDEVWLSDDAPEMPVGLIEKIGGQCENRGVKFARISEALNLAPSSLAEPKLRSGDTGTMDVGHYFKFKRVIDVVAAVVLLIALTPLTLAAVYLALLDVGAPVIFWQQRVGRNGHNFLLYKFRTYHAPFDKGGARVPDDQRLSRIGRMIRAWHLDEIPQLLNVLVGDMSLIGPRPLLPQDQPSDPSVRLLVRPGITGWAQINGGRIVTPSEKDALDVWYIRHASFWLDLKIAAGTLLFALTGQKLNYSAVEEALRWRNDNLNAPNAAAGVGDKTRLMA</sequence>
<keyword evidence="2" id="KW-0270">Exopolysaccharide synthesis</keyword>